<proteinExistence type="predicted"/>
<dbReference type="EMBL" id="GBRH01233958">
    <property type="protein sequence ID" value="JAD63937.1"/>
    <property type="molecule type" value="Transcribed_RNA"/>
</dbReference>
<name>A0A0A9BXE8_ARUDO</name>
<accession>A0A0A9BXE8</accession>
<organism evidence="1">
    <name type="scientific">Arundo donax</name>
    <name type="common">Giant reed</name>
    <name type="synonym">Donax arundinaceus</name>
    <dbReference type="NCBI Taxonomy" id="35708"/>
    <lineage>
        <taxon>Eukaryota</taxon>
        <taxon>Viridiplantae</taxon>
        <taxon>Streptophyta</taxon>
        <taxon>Embryophyta</taxon>
        <taxon>Tracheophyta</taxon>
        <taxon>Spermatophyta</taxon>
        <taxon>Magnoliopsida</taxon>
        <taxon>Liliopsida</taxon>
        <taxon>Poales</taxon>
        <taxon>Poaceae</taxon>
        <taxon>PACMAD clade</taxon>
        <taxon>Arundinoideae</taxon>
        <taxon>Arundineae</taxon>
        <taxon>Arundo</taxon>
    </lineage>
</organism>
<sequence>MCTSPQRSNQSSTHRTLSFNEGFVSPGMEHNLAFIRVLYLISVCSCQQVWRSRS</sequence>
<protein>
    <submittedName>
        <fullName evidence="1">Uncharacterized protein</fullName>
    </submittedName>
</protein>
<reference evidence="1" key="1">
    <citation type="submission" date="2014-09" db="EMBL/GenBank/DDBJ databases">
        <authorList>
            <person name="Magalhaes I.L.F."/>
            <person name="Oliveira U."/>
            <person name="Santos F.R."/>
            <person name="Vidigal T.H.D.A."/>
            <person name="Brescovit A.D."/>
            <person name="Santos A.J."/>
        </authorList>
    </citation>
    <scope>NUCLEOTIDE SEQUENCE</scope>
    <source>
        <tissue evidence="1">Shoot tissue taken approximately 20 cm above the soil surface</tissue>
    </source>
</reference>
<reference evidence="1" key="2">
    <citation type="journal article" date="2015" name="Data Brief">
        <title>Shoot transcriptome of the giant reed, Arundo donax.</title>
        <authorList>
            <person name="Barrero R.A."/>
            <person name="Guerrero F.D."/>
            <person name="Moolhuijzen P."/>
            <person name="Goolsby J.A."/>
            <person name="Tidwell J."/>
            <person name="Bellgard S.E."/>
            <person name="Bellgard M.I."/>
        </authorList>
    </citation>
    <scope>NUCLEOTIDE SEQUENCE</scope>
    <source>
        <tissue evidence="1">Shoot tissue taken approximately 20 cm above the soil surface</tissue>
    </source>
</reference>
<dbReference type="AlphaFoldDB" id="A0A0A9BXE8"/>
<evidence type="ECO:0000313" key="1">
    <source>
        <dbReference type="EMBL" id="JAD63937.1"/>
    </source>
</evidence>